<gene>
    <name evidence="1" type="ORF">CVLEPA_LOCUS6709</name>
</gene>
<evidence type="ECO:0000313" key="1">
    <source>
        <dbReference type="EMBL" id="CAK8677322.1"/>
    </source>
</evidence>
<accession>A0ABP0FC96</accession>
<organism evidence="1 2">
    <name type="scientific">Clavelina lepadiformis</name>
    <name type="common">Light-bulb sea squirt</name>
    <name type="synonym">Ascidia lepadiformis</name>
    <dbReference type="NCBI Taxonomy" id="159417"/>
    <lineage>
        <taxon>Eukaryota</taxon>
        <taxon>Metazoa</taxon>
        <taxon>Chordata</taxon>
        <taxon>Tunicata</taxon>
        <taxon>Ascidiacea</taxon>
        <taxon>Aplousobranchia</taxon>
        <taxon>Clavelinidae</taxon>
        <taxon>Clavelina</taxon>
    </lineage>
</organism>
<comment type="caution">
    <text evidence="1">The sequence shown here is derived from an EMBL/GenBank/DDBJ whole genome shotgun (WGS) entry which is preliminary data.</text>
</comment>
<dbReference type="Proteomes" id="UP001642483">
    <property type="component" value="Unassembled WGS sequence"/>
</dbReference>
<keyword evidence="2" id="KW-1185">Reference proteome</keyword>
<name>A0ABP0FC96_CLALP</name>
<proteinExistence type="predicted"/>
<sequence length="440" mass="49783">MDQAPRDNPRQQPGNALPEQAKLNVKFYGVEVNYEGPVDGLHGLVVFVAAGSFALYSGLRLLRAFNQCLRFEILVKGEEENKRFLEDISSGVLLRRLQGKISSVNSLRLSEFGVISLSNEEFSQISAESQQVVENLDESAELPLRFTNFQIPDGSARKNSFKISREIEHDVVATLASIFDAVESPSVTETSNFKIADMKEKVLGLKSHLDNHEIEEALICAEHLADVDAVVGCDVPSSDSVSLIFDLLVLIIGAFTSKSEYQAALKVISWAAKFCTNFENPLEQLRKLKKCAVLASEIGNAIKLKEPKLHNEKKIKKYVIPKLRDLLQKIRSVATADIQTKAVMEAWGMYYIAWNFYNINDVDEVNTTCLQALNHLEKYDAKNFRVAGWLNNLMSDVKRELKQDPRKYVTNAKNIFMVAQDMSELLRKEWVYWLQERIDN</sequence>
<protein>
    <submittedName>
        <fullName evidence="1">Uncharacterized protein</fullName>
    </submittedName>
</protein>
<reference evidence="1 2" key="1">
    <citation type="submission" date="2024-02" db="EMBL/GenBank/DDBJ databases">
        <authorList>
            <person name="Daric V."/>
            <person name="Darras S."/>
        </authorList>
    </citation>
    <scope>NUCLEOTIDE SEQUENCE [LARGE SCALE GENOMIC DNA]</scope>
</reference>
<dbReference type="EMBL" id="CAWYQH010000046">
    <property type="protein sequence ID" value="CAK8677322.1"/>
    <property type="molecule type" value="Genomic_DNA"/>
</dbReference>
<evidence type="ECO:0000313" key="2">
    <source>
        <dbReference type="Proteomes" id="UP001642483"/>
    </source>
</evidence>